<comment type="caution">
    <text evidence="1">The sequence shown here is derived from an EMBL/GenBank/DDBJ whole genome shotgun (WGS) entry which is preliminary data.</text>
</comment>
<organism evidence="1 2">
    <name type="scientific">Piscinibacter terrae</name>
    <dbReference type="NCBI Taxonomy" id="2496871"/>
    <lineage>
        <taxon>Bacteria</taxon>
        <taxon>Pseudomonadati</taxon>
        <taxon>Pseudomonadota</taxon>
        <taxon>Betaproteobacteria</taxon>
        <taxon>Burkholderiales</taxon>
        <taxon>Sphaerotilaceae</taxon>
        <taxon>Piscinibacter</taxon>
    </lineage>
</organism>
<dbReference type="EMBL" id="QUSW01000016">
    <property type="protein sequence ID" value="RQP21162.1"/>
    <property type="molecule type" value="Genomic_DNA"/>
</dbReference>
<gene>
    <name evidence="1" type="ORF">DZC73_29320</name>
</gene>
<proteinExistence type="predicted"/>
<reference evidence="1 2" key="2">
    <citation type="submission" date="2018-12" db="EMBL/GenBank/DDBJ databases">
        <title>Rhizobacter gummiphilus sp. nov., a rubber-degrading bacterium isolated from the soil of a botanical garden in Japan.</title>
        <authorList>
            <person name="Shunsuke S.S."/>
        </authorList>
    </citation>
    <scope>NUCLEOTIDE SEQUENCE [LARGE SCALE GENOMIC DNA]</scope>
    <source>
        <strain evidence="1 2">S-16</strain>
    </source>
</reference>
<protein>
    <submittedName>
        <fullName evidence="1">Uncharacterized protein</fullName>
    </submittedName>
</protein>
<name>A0A3N7IQJ1_9BURK</name>
<dbReference type="AlphaFoldDB" id="A0A3N7IQJ1"/>
<reference evidence="1 2" key="1">
    <citation type="submission" date="2018-08" db="EMBL/GenBank/DDBJ databases">
        <authorList>
            <person name="Khan S.A."/>
            <person name="Jeon C.O."/>
            <person name="Chun B.H."/>
            <person name="Jeong S.E."/>
        </authorList>
    </citation>
    <scope>NUCLEOTIDE SEQUENCE [LARGE SCALE GENOMIC DNA]</scope>
    <source>
        <strain evidence="1 2">S-16</strain>
    </source>
</reference>
<dbReference type="Proteomes" id="UP000267464">
    <property type="component" value="Unassembled WGS sequence"/>
</dbReference>
<evidence type="ECO:0000313" key="2">
    <source>
        <dbReference type="Proteomes" id="UP000267464"/>
    </source>
</evidence>
<accession>A0A3N7IQJ1</accession>
<evidence type="ECO:0000313" key="1">
    <source>
        <dbReference type="EMBL" id="RQP21162.1"/>
    </source>
</evidence>
<sequence length="99" mass="10974">MEGGCVALSTVFKDKIAISDDATPRQLVTKLRAVWPQARLSVTLDDFNAESKPGDLPLHQHPWARHLTRTNAYTIKAGSEMELLLFTETLCKALAIPLE</sequence>
<keyword evidence="2" id="KW-1185">Reference proteome</keyword>